<dbReference type="Proteomes" id="UP000054691">
    <property type="component" value="Unassembled WGS sequence"/>
</dbReference>
<accession>A0A378JCP1</accession>
<evidence type="ECO:0000313" key="2">
    <source>
        <dbReference type="EMBL" id="KTD06400.1"/>
    </source>
</evidence>
<gene>
    <name evidence="2" type="ORF">Lgra_3177</name>
    <name evidence="3" type="ORF">NCTC12388_01948</name>
</gene>
<organism evidence="3 5">
    <name type="scientific">Legionella gratiana</name>
    <dbReference type="NCBI Taxonomy" id="45066"/>
    <lineage>
        <taxon>Bacteria</taxon>
        <taxon>Pseudomonadati</taxon>
        <taxon>Pseudomonadota</taxon>
        <taxon>Gammaproteobacteria</taxon>
        <taxon>Legionellales</taxon>
        <taxon>Legionellaceae</taxon>
        <taxon>Legionella</taxon>
    </lineage>
</organism>
<dbReference type="AlphaFoldDB" id="A0A378JCP1"/>
<evidence type="ECO:0000313" key="3">
    <source>
        <dbReference type="EMBL" id="STX45219.1"/>
    </source>
</evidence>
<dbReference type="EMBL" id="LNYE01000029">
    <property type="protein sequence ID" value="KTD06400.1"/>
    <property type="molecule type" value="Genomic_DNA"/>
</dbReference>
<dbReference type="InterPro" id="IPR054178">
    <property type="entry name" value="Lpg0393-like_VPS9"/>
</dbReference>
<feature type="domain" description="Lpg0393-like VPS9-like" evidence="1">
    <location>
        <begin position="7"/>
        <end position="139"/>
    </location>
</feature>
<dbReference type="Pfam" id="PF22035">
    <property type="entry name" value="Lpg0393_VPS9"/>
    <property type="match status" value="1"/>
</dbReference>
<reference evidence="3 5" key="2">
    <citation type="submission" date="2018-06" db="EMBL/GenBank/DDBJ databases">
        <authorList>
            <consortium name="Pathogen Informatics"/>
            <person name="Doyle S."/>
        </authorList>
    </citation>
    <scope>NUCLEOTIDE SEQUENCE [LARGE SCALE GENOMIC DNA]</scope>
    <source>
        <strain evidence="3 5">NCTC12388</strain>
    </source>
</reference>
<name>A0A378JCP1_9GAMM</name>
<sequence length="481" mass="55146">MRDDNIQKYLNDLRNGDFLAAENLSNYITTKYKSFSPISAVDLMIFTDYELCKTDINEEDLGKLNFLVEFIAQYYPEGIEAYTLANLYVSATTVIDMKRHPEYSSVIDNTNNKELIKNSDFSQLQNKVIAAKKNNNAPLSDSYLQDEIAKMRHEEKNKLIKNVSVLSDRYEDKFTLLQKIARNIDFPIVATNSIQKIGDAGFIAQKIPSFMLALIVKNSMITEEQKNKELTLYDIAIQFGQLDVANALAKKYEKLTLNNVSDNQPNEGLKHLIYCNNILAETNKLSVMGQQMILKLAKNEQQRHTLKEFFQSLKENKAGNMEGFRKNLALQLNIPDNHKEFNKAFNIIQKGDALEKLINQYKIKDISTFGMKLKEFKNKANDILSSLKSNLPVSAVGMKSEEFKNKAHSKLKPLKSNLLTRILECIRNAINRSPDYLSMKHQDKINSALNSTPTQKEMKAFIKQIRREEREQNKLAATCIR</sequence>
<dbReference type="EMBL" id="UGOB01000001">
    <property type="protein sequence ID" value="STX45219.1"/>
    <property type="molecule type" value="Genomic_DNA"/>
</dbReference>
<dbReference type="Proteomes" id="UP000254476">
    <property type="component" value="Unassembled WGS sequence"/>
</dbReference>
<reference evidence="2 4" key="1">
    <citation type="submission" date="2015-11" db="EMBL/GenBank/DDBJ databases">
        <title>Genomic analysis of 38 Legionella species identifies large and diverse effector repertoires.</title>
        <authorList>
            <person name="Burstein D."/>
            <person name="Amaro F."/>
            <person name="Zusman T."/>
            <person name="Lifshitz Z."/>
            <person name="Cohen O."/>
            <person name="Gilbert J.A."/>
            <person name="Pupko T."/>
            <person name="Shuman H.A."/>
            <person name="Segal G."/>
        </authorList>
    </citation>
    <scope>NUCLEOTIDE SEQUENCE [LARGE SCALE GENOMIC DNA]</scope>
    <source>
        <strain evidence="2 4">Lyon 8420412</strain>
    </source>
</reference>
<evidence type="ECO:0000259" key="1">
    <source>
        <dbReference type="Pfam" id="PF22035"/>
    </source>
</evidence>
<protein>
    <recommendedName>
        <fullName evidence="1">Lpg0393-like VPS9-like domain-containing protein</fullName>
    </recommendedName>
</protein>
<dbReference type="OrthoDB" id="5634360at2"/>
<dbReference type="RefSeq" id="WP_058500144.1">
    <property type="nucleotide sequence ID" value="NZ_CAAAHW010000005.1"/>
</dbReference>
<proteinExistence type="predicted"/>
<evidence type="ECO:0000313" key="5">
    <source>
        <dbReference type="Proteomes" id="UP000254476"/>
    </source>
</evidence>
<keyword evidence="4" id="KW-1185">Reference proteome</keyword>
<evidence type="ECO:0000313" key="4">
    <source>
        <dbReference type="Proteomes" id="UP000054691"/>
    </source>
</evidence>